<sequence length="384" mass="43592">MASVTPRQGVSPGASVLPISVRGDKESYTSEEYWSWAQRHTSPPGTIHKPETTFPRTTRTAPRPKVTRKLSADSLLDYRTYQMEDPGEPTADHRMAVRRSPRPLPSRGQPTSSHPLMKTRQASVDIESRIPHSPSSRIRDLQLGRKPLQIRTDDFRLYQPEMEELKPKIEQTVDGLLRVHIFCGHGLKSSRTMLRDLYTVIEVDSLNKARTMIRTGAINFDWDEAFDIELDGAQEMSFLVYSWDPNTRHRLCFSGTVVLPNLLQYGVYQKIALKLEPKGILYMELEYQEPALSLKRVPSMSKNGIFGVDLETAIRREKGGHNVPLIVRKCIEEVERRGLDHVGIYRLCGSAKRKAQLKEEFEKNPKSVDLSADAVSDINVITGK</sequence>
<dbReference type="Gene3D" id="2.60.40.150">
    <property type="entry name" value="C2 domain"/>
    <property type="match status" value="1"/>
</dbReference>
<dbReference type="EMBL" id="JAODUP010000245">
    <property type="protein sequence ID" value="KAK2155242.1"/>
    <property type="molecule type" value="Genomic_DNA"/>
</dbReference>
<dbReference type="InterPro" id="IPR000008">
    <property type="entry name" value="C2_dom"/>
</dbReference>
<dbReference type="PROSITE" id="PS50004">
    <property type="entry name" value="C2"/>
    <property type="match status" value="1"/>
</dbReference>
<gene>
    <name evidence="5" type="ORF">LSH36_245g02011</name>
</gene>
<dbReference type="GO" id="GO:0097060">
    <property type="term" value="C:synaptic membrane"/>
    <property type="evidence" value="ECO:0007669"/>
    <property type="project" value="TreeGrafter"/>
</dbReference>
<dbReference type="PANTHER" id="PTHR46150:SF3">
    <property type="entry name" value="RHO GTPASE-ACTIVATING PROTEIN 100F"/>
    <property type="match status" value="1"/>
</dbReference>
<organism evidence="5 6">
    <name type="scientific">Paralvinella palmiformis</name>
    <dbReference type="NCBI Taxonomy" id="53620"/>
    <lineage>
        <taxon>Eukaryota</taxon>
        <taxon>Metazoa</taxon>
        <taxon>Spiralia</taxon>
        <taxon>Lophotrochozoa</taxon>
        <taxon>Annelida</taxon>
        <taxon>Polychaeta</taxon>
        <taxon>Sedentaria</taxon>
        <taxon>Canalipalpata</taxon>
        <taxon>Terebellida</taxon>
        <taxon>Terebelliformia</taxon>
        <taxon>Alvinellidae</taxon>
        <taxon>Paralvinella</taxon>
    </lineage>
</organism>
<dbReference type="PROSITE" id="PS50238">
    <property type="entry name" value="RHOGAP"/>
    <property type="match status" value="1"/>
</dbReference>
<evidence type="ECO:0000256" key="1">
    <source>
        <dbReference type="ARBA" id="ARBA00022468"/>
    </source>
</evidence>
<dbReference type="InterPro" id="IPR008936">
    <property type="entry name" value="Rho_GTPase_activation_prot"/>
</dbReference>
<dbReference type="GO" id="GO:0007165">
    <property type="term" value="P:signal transduction"/>
    <property type="evidence" value="ECO:0007669"/>
    <property type="project" value="InterPro"/>
</dbReference>
<dbReference type="Proteomes" id="UP001208570">
    <property type="component" value="Unassembled WGS sequence"/>
</dbReference>
<dbReference type="InterPro" id="IPR000198">
    <property type="entry name" value="RhoGAP_dom"/>
</dbReference>
<keyword evidence="1" id="KW-0343">GTPase activation</keyword>
<feature type="domain" description="Rho-GAP" evidence="4">
    <location>
        <begin position="308"/>
        <end position="384"/>
    </location>
</feature>
<dbReference type="Pfam" id="PF25336">
    <property type="entry name" value="C2_SYDE"/>
    <property type="match status" value="1"/>
</dbReference>
<feature type="region of interest" description="Disordered" evidence="2">
    <location>
        <begin position="1"/>
        <end position="23"/>
    </location>
</feature>
<dbReference type="GO" id="GO:0016477">
    <property type="term" value="P:cell migration"/>
    <property type="evidence" value="ECO:0007669"/>
    <property type="project" value="TreeGrafter"/>
</dbReference>
<dbReference type="Pfam" id="PF00620">
    <property type="entry name" value="RhoGAP"/>
    <property type="match status" value="1"/>
</dbReference>
<dbReference type="PANTHER" id="PTHR46150">
    <property type="entry name" value="RHO GTPASE-ACTIVATING PROTEIN 100F"/>
    <property type="match status" value="1"/>
</dbReference>
<dbReference type="GO" id="GO:0046578">
    <property type="term" value="P:regulation of Ras protein signal transduction"/>
    <property type="evidence" value="ECO:0007669"/>
    <property type="project" value="TreeGrafter"/>
</dbReference>
<dbReference type="InterPro" id="IPR035892">
    <property type="entry name" value="C2_domain_sf"/>
</dbReference>
<dbReference type="Gene3D" id="1.10.555.10">
    <property type="entry name" value="Rho GTPase activation protein"/>
    <property type="match status" value="1"/>
</dbReference>
<name>A0AAD9N2Z4_9ANNE</name>
<feature type="compositionally biased region" description="Low complexity" evidence="2">
    <location>
        <begin position="52"/>
        <end position="64"/>
    </location>
</feature>
<reference evidence="5" key="1">
    <citation type="journal article" date="2023" name="Mol. Biol. Evol.">
        <title>Third-Generation Sequencing Reveals the Adaptive Role of the Epigenome in Three Deep-Sea Polychaetes.</title>
        <authorList>
            <person name="Perez M."/>
            <person name="Aroh O."/>
            <person name="Sun Y."/>
            <person name="Lan Y."/>
            <person name="Juniper S.K."/>
            <person name="Young C.R."/>
            <person name="Angers B."/>
            <person name="Qian P.Y."/>
        </authorList>
    </citation>
    <scope>NUCLEOTIDE SEQUENCE</scope>
    <source>
        <strain evidence="5">P08H-3</strain>
    </source>
</reference>
<feature type="region of interest" description="Disordered" evidence="2">
    <location>
        <begin position="99"/>
        <end position="139"/>
    </location>
</feature>
<evidence type="ECO:0000256" key="2">
    <source>
        <dbReference type="SAM" id="MobiDB-lite"/>
    </source>
</evidence>
<evidence type="ECO:0000259" key="4">
    <source>
        <dbReference type="PROSITE" id="PS50238"/>
    </source>
</evidence>
<accession>A0AAD9N2Z4</accession>
<evidence type="ECO:0000259" key="3">
    <source>
        <dbReference type="PROSITE" id="PS50004"/>
    </source>
</evidence>
<comment type="caution">
    <text evidence="5">The sequence shown here is derived from an EMBL/GenBank/DDBJ whole genome shotgun (WGS) entry which is preliminary data.</text>
</comment>
<dbReference type="GO" id="GO:0005096">
    <property type="term" value="F:GTPase activator activity"/>
    <property type="evidence" value="ECO:0007669"/>
    <property type="project" value="UniProtKB-KW"/>
</dbReference>
<evidence type="ECO:0000313" key="6">
    <source>
        <dbReference type="Proteomes" id="UP001208570"/>
    </source>
</evidence>
<dbReference type="CDD" id="cd00030">
    <property type="entry name" value="C2"/>
    <property type="match status" value="1"/>
</dbReference>
<evidence type="ECO:0000313" key="5">
    <source>
        <dbReference type="EMBL" id="KAK2155242.1"/>
    </source>
</evidence>
<dbReference type="InterPro" id="IPR057459">
    <property type="entry name" value="SYDE1/2_C2"/>
</dbReference>
<dbReference type="SMART" id="SM00239">
    <property type="entry name" value="C2"/>
    <property type="match status" value="1"/>
</dbReference>
<feature type="domain" description="C2" evidence="3">
    <location>
        <begin position="156"/>
        <end position="275"/>
    </location>
</feature>
<dbReference type="SUPFAM" id="SSF48350">
    <property type="entry name" value="GTPase activation domain, GAP"/>
    <property type="match status" value="1"/>
</dbReference>
<dbReference type="SUPFAM" id="SSF49562">
    <property type="entry name" value="C2 domain (Calcium/lipid-binding domain, CaLB)"/>
    <property type="match status" value="1"/>
</dbReference>
<dbReference type="AlphaFoldDB" id="A0AAD9N2Z4"/>
<dbReference type="GO" id="GO:0030030">
    <property type="term" value="P:cell projection organization"/>
    <property type="evidence" value="ECO:0007669"/>
    <property type="project" value="TreeGrafter"/>
</dbReference>
<proteinExistence type="predicted"/>
<protein>
    <submittedName>
        <fullName evidence="5">Uncharacterized protein</fullName>
    </submittedName>
</protein>
<dbReference type="InterPro" id="IPR052118">
    <property type="entry name" value="Rho-GAP_regulator"/>
</dbReference>
<keyword evidence="6" id="KW-1185">Reference proteome</keyword>
<feature type="region of interest" description="Disordered" evidence="2">
    <location>
        <begin position="39"/>
        <end position="66"/>
    </location>
</feature>